<dbReference type="AlphaFoldDB" id="A0A0N5BJE9"/>
<reference evidence="4" key="1">
    <citation type="submission" date="2017-02" db="UniProtKB">
        <authorList>
            <consortium name="WormBaseParasite"/>
        </authorList>
    </citation>
    <scope>IDENTIFICATION</scope>
</reference>
<feature type="transmembrane region" description="Helical" evidence="1">
    <location>
        <begin position="300"/>
        <end position="320"/>
    </location>
</feature>
<evidence type="ECO:0000256" key="2">
    <source>
        <dbReference type="SAM" id="SignalP"/>
    </source>
</evidence>
<accession>A0A0N5BJE9</accession>
<feature type="chain" id="PRO_5005894355" evidence="2">
    <location>
        <begin position="21"/>
        <end position="322"/>
    </location>
</feature>
<evidence type="ECO:0000313" key="3">
    <source>
        <dbReference type="Proteomes" id="UP000046392"/>
    </source>
</evidence>
<name>A0A0N5BJE9_STREA</name>
<keyword evidence="3" id="KW-1185">Reference proteome</keyword>
<keyword evidence="1" id="KW-0472">Membrane</keyword>
<dbReference type="STRING" id="174720.A0A0N5BJE9"/>
<dbReference type="WBParaSite" id="SPAL_0000607500.1">
    <property type="protein sequence ID" value="SPAL_0000607500.1"/>
    <property type="gene ID" value="SPAL_0000607500"/>
</dbReference>
<sequence>MIRILSLIILLFQFVCIVEGSCNYYQYYNLLGVLTNEKVEAHACKDFFETCTYVSLVIPGLVEGSFSGCPSETNSILTKIMKERLDIFNQFKVFINNATGLIDHELLCQHSIDDNKPLLIATMSGLGKLFVHCYGQDTTYNTPGVKYNPPTTVVIPANCNTDQGQAICTEGYCGMLELSSITPDGQSQVSKKYQYCPNNIINQLYLISTQYNNTFNQALISDIYSIGPVCVNELNFQMLSKNSSLSYFWYVNCYVPNNTVSVQFPAIPNLFANDTTTTTLNPIMTTTTSNPIMTTTKVTIPSSDFSFITITLFLLINFILKV</sequence>
<evidence type="ECO:0000313" key="4">
    <source>
        <dbReference type="WBParaSite" id="SPAL_0000607500.1"/>
    </source>
</evidence>
<evidence type="ECO:0000256" key="1">
    <source>
        <dbReference type="SAM" id="Phobius"/>
    </source>
</evidence>
<protein>
    <submittedName>
        <fullName evidence="4">Transmembrane protein</fullName>
    </submittedName>
</protein>
<organism evidence="3 4">
    <name type="scientific">Strongyloides papillosus</name>
    <name type="common">Intestinal threadworm</name>
    <dbReference type="NCBI Taxonomy" id="174720"/>
    <lineage>
        <taxon>Eukaryota</taxon>
        <taxon>Metazoa</taxon>
        <taxon>Ecdysozoa</taxon>
        <taxon>Nematoda</taxon>
        <taxon>Chromadorea</taxon>
        <taxon>Rhabditida</taxon>
        <taxon>Tylenchina</taxon>
        <taxon>Panagrolaimomorpha</taxon>
        <taxon>Strongyloidoidea</taxon>
        <taxon>Strongyloididae</taxon>
        <taxon>Strongyloides</taxon>
    </lineage>
</organism>
<feature type="signal peptide" evidence="2">
    <location>
        <begin position="1"/>
        <end position="20"/>
    </location>
</feature>
<dbReference type="Proteomes" id="UP000046392">
    <property type="component" value="Unplaced"/>
</dbReference>
<proteinExistence type="predicted"/>
<keyword evidence="1" id="KW-1133">Transmembrane helix</keyword>
<keyword evidence="2" id="KW-0732">Signal</keyword>
<keyword evidence="1" id="KW-0812">Transmembrane</keyword>